<dbReference type="Gramene" id="TraesCLE_scaffold_088042_01G000200.1">
    <property type="protein sequence ID" value="TraesCLE_scaffold_088042_01G000200.1"/>
    <property type="gene ID" value="TraesCLE_scaffold_088042_01G000200"/>
</dbReference>
<organism evidence="1">
    <name type="scientific">Triticum aestivum</name>
    <name type="common">Wheat</name>
    <dbReference type="NCBI Taxonomy" id="4565"/>
    <lineage>
        <taxon>Eukaryota</taxon>
        <taxon>Viridiplantae</taxon>
        <taxon>Streptophyta</taxon>
        <taxon>Embryophyta</taxon>
        <taxon>Tracheophyta</taxon>
        <taxon>Spermatophyta</taxon>
        <taxon>Magnoliopsida</taxon>
        <taxon>Liliopsida</taxon>
        <taxon>Poales</taxon>
        <taxon>Poaceae</taxon>
        <taxon>BOP clade</taxon>
        <taxon>Pooideae</taxon>
        <taxon>Triticodae</taxon>
        <taxon>Triticeae</taxon>
        <taxon>Triticinae</taxon>
        <taxon>Triticum</taxon>
    </lineage>
</organism>
<evidence type="ECO:0000313" key="2">
    <source>
        <dbReference type="Proteomes" id="UP000019116"/>
    </source>
</evidence>
<name>A0A3B6A2A7_WHEAT</name>
<dbReference type="Gramene" id="TraesWEE_scaffold_108181_01G000100.1">
    <property type="protein sequence ID" value="TraesWEE_scaffold_108181_01G000100.1"/>
    <property type="gene ID" value="TraesWEE_scaffold_108181_01G000100"/>
</dbReference>
<dbReference type="Gramene" id="TraesNOR1D03G00582920.1">
    <property type="protein sequence ID" value="TraesNOR1D03G00582920.1"/>
    <property type="gene ID" value="TraesNOR1D03G00582920"/>
</dbReference>
<proteinExistence type="predicted"/>
<dbReference type="Proteomes" id="UP000019116">
    <property type="component" value="Chromosome 1D"/>
</dbReference>
<dbReference type="Gramene" id="TraesROB_scaffold_078771_01G000200.1">
    <property type="protein sequence ID" value="TraesROB_scaffold_078771_01G000200.1"/>
    <property type="gene ID" value="TraesROB_scaffold_078771_01G000200"/>
</dbReference>
<dbReference type="Gramene" id="TraesCS1D02G447000.1">
    <property type="protein sequence ID" value="TraesCS1D02G447000.1"/>
    <property type="gene ID" value="TraesCS1D02G447000"/>
</dbReference>
<accession>A0A3B6A2A7</accession>
<protein>
    <submittedName>
        <fullName evidence="1">Uncharacterized protein</fullName>
    </submittedName>
</protein>
<dbReference type="OMA" id="WTFTSMV"/>
<dbReference type="EnsemblPlants" id="TraesCS1D02G447000.1">
    <property type="protein sequence ID" value="TraesCS1D02G447000.1"/>
    <property type="gene ID" value="TraesCS1D02G447000"/>
</dbReference>
<dbReference type="AlphaFoldDB" id="A0A3B6A2A7"/>
<evidence type="ECO:0000313" key="1">
    <source>
        <dbReference type="EnsemblPlants" id="TraesCS1D02G447000.1"/>
    </source>
</evidence>
<dbReference type="Gramene" id="TraesCS1D03G1027900.1">
    <property type="protein sequence ID" value="TraesCS1D03G1027900.1.CDS"/>
    <property type="gene ID" value="TraesCS1D03G1027900"/>
</dbReference>
<sequence length="347" mass="38208">MVGLIAEICISLRRRRRRRATTRAMALCRVGSRLAGVAARSLLTGSHAAKGGADIPIAGLRAHLPNTSGLLRPKGVGHYSQERFSHTKPAPTLVMVVVHEDPDLARVYAESLSKAARDQILVLHKVHLAPPASEVNPESTDVNPDADSKLDLPKECPGDPHVVSFVVDGLSGLTEAEIEMLFDNKMRTVVRDGKDPCVAAIEQMGRNLDSALQGVKWNQQICFEKLDARAISQSLLLEDLHKASKQVNFVEAALSEAGRRMFHKKVIWAKRSLLTLVPYASRYYFYCLSAYSLLMCDVPLRPVDYALIVVGAQWMASDEMRGKFLESYNYFKNGGKKVDAGDAGKKI</sequence>
<reference evidence="1" key="2">
    <citation type="submission" date="2018-10" db="UniProtKB">
        <authorList>
            <consortium name="EnsemblPlants"/>
        </authorList>
    </citation>
    <scope>IDENTIFICATION</scope>
</reference>
<keyword evidence="2" id="KW-1185">Reference proteome</keyword>
<reference evidence="1" key="1">
    <citation type="submission" date="2018-08" db="EMBL/GenBank/DDBJ databases">
        <authorList>
            <person name="Rossello M."/>
        </authorList>
    </citation>
    <scope>NUCLEOTIDE SEQUENCE [LARGE SCALE GENOMIC DNA]</scope>
    <source>
        <strain evidence="1">cv. Chinese Spring</strain>
    </source>
</reference>